<evidence type="ECO:0000259" key="4">
    <source>
        <dbReference type="PROSITE" id="PS50887"/>
    </source>
</evidence>
<dbReference type="PANTHER" id="PTHR33121:SF70">
    <property type="entry name" value="SIGNALING PROTEIN YKOW"/>
    <property type="match status" value="1"/>
</dbReference>
<feature type="transmembrane region" description="Helical" evidence="2">
    <location>
        <begin position="238"/>
        <end position="259"/>
    </location>
</feature>
<dbReference type="SUPFAM" id="SSF141868">
    <property type="entry name" value="EAL domain-like"/>
    <property type="match status" value="1"/>
</dbReference>
<dbReference type="Pfam" id="PF00563">
    <property type="entry name" value="EAL"/>
    <property type="match status" value="1"/>
</dbReference>
<feature type="transmembrane region" description="Helical" evidence="2">
    <location>
        <begin position="213"/>
        <end position="232"/>
    </location>
</feature>
<evidence type="ECO:0000256" key="1">
    <source>
        <dbReference type="SAM" id="MobiDB-lite"/>
    </source>
</evidence>
<reference evidence="5 6" key="1">
    <citation type="submission" date="2019-02" db="EMBL/GenBank/DDBJ databases">
        <title>Sequencing the genomes of 1000 actinobacteria strains.</title>
        <authorList>
            <person name="Klenk H.-P."/>
        </authorList>
    </citation>
    <scope>NUCLEOTIDE SEQUENCE [LARGE SCALE GENOMIC DNA]</scope>
    <source>
        <strain evidence="5 6">DSM 45888</strain>
    </source>
</reference>
<protein>
    <submittedName>
        <fullName evidence="5">EAL domain-containing protein (Putative c-di-GMP-specific phosphodiesterase class I)</fullName>
    </submittedName>
</protein>
<dbReference type="Gene3D" id="3.30.70.270">
    <property type="match status" value="1"/>
</dbReference>
<dbReference type="PROSITE" id="PS50887">
    <property type="entry name" value="GGDEF"/>
    <property type="match status" value="1"/>
</dbReference>
<feature type="transmembrane region" description="Helical" evidence="2">
    <location>
        <begin position="271"/>
        <end position="292"/>
    </location>
</feature>
<organism evidence="5 6">
    <name type="scientific">Micromonospora violae</name>
    <dbReference type="NCBI Taxonomy" id="1278207"/>
    <lineage>
        <taxon>Bacteria</taxon>
        <taxon>Bacillati</taxon>
        <taxon>Actinomycetota</taxon>
        <taxon>Actinomycetes</taxon>
        <taxon>Micromonosporales</taxon>
        <taxon>Micromonosporaceae</taxon>
        <taxon>Micromonospora</taxon>
    </lineage>
</organism>
<dbReference type="InterPro" id="IPR043128">
    <property type="entry name" value="Rev_trsase/Diguanyl_cyclase"/>
</dbReference>
<dbReference type="AlphaFoldDB" id="A0A4Q7UQV3"/>
<feature type="domain" description="EAL" evidence="3">
    <location>
        <begin position="548"/>
        <end position="799"/>
    </location>
</feature>
<dbReference type="InterPro" id="IPR050706">
    <property type="entry name" value="Cyclic-di-GMP_PDE-like"/>
</dbReference>
<comment type="caution">
    <text evidence="5">The sequence shown here is derived from an EMBL/GenBank/DDBJ whole genome shotgun (WGS) entry which is preliminary data.</text>
</comment>
<dbReference type="InterPro" id="IPR035919">
    <property type="entry name" value="EAL_sf"/>
</dbReference>
<feature type="transmembrane region" description="Helical" evidence="2">
    <location>
        <begin position="182"/>
        <end position="201"/>
    </location>
</feature>
<dbReference type="GO" id="GO:0071111">
    <property type="term" value="F:cyclic-guanylate-specific phosphodiesterase activity"/>
    <property type="evidence" value="ECO:0007669"/>
    <property type="project" value="InterPro"/>
</dbReference>
<dbReference type="EMBL" id="SHKK01000001">
    <property type="protein sequence ID" value="RZT83031.1"/>
    <property type="molecule type" value="Genomic_DNA"/>
</dbReference>
<dbReference type="CDD" id="cd01948">
    <property type="entry name" value="EAL"/>
    <property type="match status" value="1"/>
</dbReference>
<dbReference type="PROSITE" id="PS50883">
    <property type="entry name" value="EAL"/>
    <property type="match status" value="1"/>
</dbReference>
<dbReference type="SMART" id="SM00052">
    <property type="entry name" value="EAL"/>
    <property type="match status" value="1"/>
</dbReference>
<dbReference type="InterPro" id="IPR001633">
    <property type="entry name" value="EAL_dom"/>
</dbReference>
<name>A0A4Q7UQV3_9ACTN</name>
<dbReference type="PANTHER" id="PTHR33121">
    <property type="entry name" value="CYCLIC DI-GMP PHOSPHODIESTERASE PDEF"/>
    <property type="match status" value="1"/>
</dbReference>
<keyword evidence="2" id="KW-1133">Transmembrane helix</keyword>
<evidence type="ECO:0000313" key="5">
    <source>
        <dbReference type="EMBL" id="RZT83031.1"/>
    </source>
</evidence>
<evidence type="ECO:0000256" key="2">
    <source>
        <dbReference type="SAM" id="Phobius"/>
    </source>
</evidence>
<feature type="transmembrane region" description="Helical" evidence="2">
    <location>
        <begin position="118"/>
        <end position="138"/>
    </location>
</feature>
<feature type="compositionally biased region" description="Basic residues" evidence="1">
    <location>
        <begin position="328"/>
        <end position="344"/>
    </location>
</feature>
<keyword evidence="2" id="KW-0812">Transmembrane</keyword>
<keyword evidence="2" id="KW-0472">Membrane</keyword>
<sequence>MSRTAAPPPCPLTKATAVLLAYPFRVLVPRRAAPEAATCLAVVLLLLAGAADLVPTSVVIALAVGAGATLAGLRLSRLAARRGTDPTPRVAGGLLDAAVVAAGLTAVVLPLADPGHTLAVPIGSLVVAALSTTGLYRLPGRSRPAASVRLRWLVESTGPTIGLALAGWLLLPRDGLSAPVRLAAVLVLGGLGMAAVNAFAGPRRRSAAALCRGGVLLTLGGLVLLATVPSAVAGRAALLAVPPLVFGMVLVAVGAAGAVEDAEPAEPVAAAWPRSVLPAAVLLLASGLHLGAGRAPDRTSVLLALAAVPPLVLRELLGAGDAPASVRRAAHRRPAGRALRRRRAAPAGWPGPPERRSDALEGVATTVGVDTWSGAHSRGWSGLTPRPGAAASGPPGDRAALLDALAAIGDVPAPAGALLLVDLHGTEGVGPTAREDVLAEAVHRARRVIAPDDLVTGCTASGFAVVTAAGPVLAYELGTRLLSALNPPYRLAGVMLRVQTSIGLAEVSGTGPADVLRQAELARRRAVQLGRDRVEWYDAFLEEQLVRRLDLERELPGAVARGELDLVYQPVVDLADGQPVGAEALLRWRSPVLGTVLPVELLPVAEDLDLVGELEWWVLDRACRQLSDWSVGVRELWMAVNVTTRELTTPDFVQRLAAVLAAYGVPPERLVVEVSEPRVAGDLPTVVARLAGLRSLGVRTALDDFRAEHASLAQLRRLPIDLLKVGPELVGARPDGQPPLIDVVVNVGERLGVELVAEELESSTQVEGARRGGCRYGQGFALARPATAERVEAYFEEFPSASR</sequence>
<feature type="transmembrane region" description="Helical" evidence="2">
    <location>
        <begin position="57"/>
        <end position="73"/>
    </location>
</feature>
<feature type="region of interest" description="Disordered" evidence="1">
    <location>
        <begin position="372"/>
        <end position="395"/>
    </location>
</feature>
<dbReference type="InterPro" id="IPR000160">
    <property type="entry name" value="GGDEF_dom"/>
</dbReference>
<dbReference type="Gene3D" id="3.20.20.450">
    <property type="entry name" value="EAL domain"/>
    <property type="match status" value="1"/>
</dbReference>
<dbReference type="InterPro" id="IPR029787">
    <property type="entry name" value="Nucleotide_cyclase"/>
</dbReference>
<feature type="region of interest" description="Disordered" evidence="1">
    <location>
        <begin position="324"/>
        <end position="359"/>
    </location>
</feature>
<dbReference type="SUPFAM" id="SSF55073">
    <property type="entry name" value="Nucleotide cyclase"/>
    <property type="match status" value="1"/>
</dbReference>
<feature type="domain" description="GGDEF" evidence="4">
    <location>
        <begin position="414"/>
        <end position="539"/>
    </location>
</feature>
<dbReference type="OrthoDB" id="5179666at2"/>
<feature type="compositionally biased region" description="Low complexity" evidence="1">
    <location>
        <begin position="385"/>
        <end position="395"/>
    </location>
</feature>
<keyword evidence="6" id="KW-1185">Reference proteome</keyword>
<dbReference type="Proteomes" id="UP000293781">
    <property type="component" value="Unassembled WGS sequence"/>
</dbReference>
<proteinExistence type="predicted"/>
<dbReference type="SMART" id="SM00267">
    <property type="entry name" value="GGDEF"/>
    <property type="match status" value="1"/>
</dbReference>
<accession>A0A4Q7UQV3</accession>
<feature type="transmembrane region" description="Helical" evidence="2">
    <location>
        <begin position="150"/>
        <end position="170"/>
    </location>
</feature>
<evidence type="ECO:0000259" key="3">
    <source>
        <dbReference type="PROSITE" id="PS50883"/>
    </source>
</evidence>
<evidence type="ECO:0000313" key="6">
    <source>
        <dbReference type="Proteomes" id="UP000293781"/>
    </source>
</evidence>
<feature type="transmembrane region" description="Helical" evidence="2">
    <location>
        <begin position="94"/>
        <end position="112"/>
    </location>
</feature>
<feature type="transmembrane region" description="Helical" evidence="2">
    <location>
        <begin position="32"/>
        <end position="51"/>
    </location>
</feature>
<gene>
    <name evidence="5" type="ORF">EV382_6351</name>
</gene>